<dbReference type="PANTHER" id="PTHR15004:SF0">
    <property type="entry name" value="GLUTAMYL-TRNA(GLN) AMIDOTRANSFERASE SUBUNIT C, MITOCHONDRIAL"/>
    <property type="match status" value="1"/>
</dbReference>
<dbReference type="GO" id="GO:0006412">
    <property type="term" value="P:translation"/>
    <property type="evidence" value="ECO:0007669"/>
    <property type="project" value="UniProtKB-UniRule"/>
</dbReference>
<dbReference type="SUPFAM" id="SSF141000">
    <property type="entry name" value="Glu-tRNAGln amidotransferase C subunit"/>
    <property type="match status" value="1"/>
</dbReference>
<dbReference type="GO" id="GO:0006450">
    <property type="term" value="P:regulation of translational fidelity"/>
    <property type="evidence" value="ECO:0007669"/>
    <property type="project" value="InterPro"/>
</dbReference>
<name>A0A562QF48_9PSED</name>
<comment type="caution">
    <text evidence="2">The sequence shown here is derived from an EMBL/GenBank/DDBJ whole genome shotgun (WGS) entry which is preliminary data.</text>
</comment>
<dbReference type="EC" id="6.3.5.-" evidence="1"/>
<dbReference type="PANTHER" id="PTHR15004">
    <property type="entry name" value="GLUTAMYL-TRNA(GLN) AMIDOTRANSFERASE SUBUNIT C, MITOCHONDRIAL"/>
    <property type="match status" value="1"/>
</dbReference>
<reference evidence="2 3" key="1">
    <citation type="journal article" date="2015" name="Stand. Genomic Sci.">
        <title>Genomic Encyclopedia of Bacterial and Archaeal Type Strains, Phase III: the genomes of soil and plant-associated and newly described type strains.</title>
        <authorList>
            <person name="Whitman W.B."/>
            <person name="Woyke T."/>
            <person name="Klenk H.P."/>
            <person name="Zhou Y."/>
            <person name="Lilburn T.G."/>
            <person name="Beck B.J."/>
            <person name="De Vos P."/>
            <person name="Vandamme P."/>
            <person name="Eisen J.A."/>
            <person name="Garrity G."/>
            <person name="Hugenholtz P."/>
            <person name="Kyrpides N.C."/>
        </authorList>
    </citation>
    <scope>NUCLEOTIDE SEQUENCE [LARGE SCALE GENOMIC DNA]</scope>
    <source>
        <strain evidence="2 3">CGMCC 1.6858</strain>
    </source>
</reference>
<gene>
    <name evidence="1" type="primary">gatC</name>
    <name evidence="2" type="ORF">IQ22_01297</name>
</gene>
<comment type="similarity">
    <text evidence="1">Belongs to the GatC family.</text>
</comment>
<evidence type="ECO:0000313" key="2">
    <source>
        <dbReference type="EMBL" id="TWI55375.1"/>
    </source>
</evidence>
<dbReference type="HAMAP" id="MF_00122">
    <property type="entry name" value="GatC"/>
    <property type="match status" value="1"/>
</dbReference>
<dbReference type="NCBIfam" id="TIGR00135">
    <property type="entry name" value="gatC"/>
    <property type="match status" value="1"/>
</dbReference>
<evidence type="ECO:0000256" key="1">
    <source>
        <dbReference type="HAMAP-Rule" id="MF_00122"/>
    </source>
</evidence>
<protein>
    <recommendedName>
        <fullName evidence="1">Aspartyl/glutamyl-tRNA(Asn/Gln) amidotransferase subunit C</fullName>
        <shortName evidence="1">Asp/Glu-ADT subunit C</shortName>
        <ecNumber evidence="1">6.3.5.-</ecNumber>
    </recommendedName>
</protein>
<dbReference type="Pfam" id="PF02686">
    <property type="entry name" value="GatC"/>
    <property type="match status" value="1"/>
</dbReference>
<dbReference type="GO" id="GO:0050567">
    <property type="term" value="F:glutaminyl-tRNA synthase (glutamine-hydrolyzing) activity"/>
    <property type="evidence" value="ECO:0007669"/>
    <property type="project" value="UniProtKB-UniRule"/>
</dbReference>
<keyword evidence="2" id="KW-0808">Transferase</keyword>
<keyword evidence="3" id="KW-1185">Reference proteome</keyword>
<dbReference type="GO" id="GO:0070681">
    <property type="term" value="P:glutaminyl-tRNAGln biosynthesis via transamidation"/>
    <property type="evidence" value="ECO:0007669"/>
    <property type="project" value="TreeGrafter"/>
</dbReference>
<evidence type="ECO:0000313" key="3">
    <source>
        <dbReference type="Proteomes" id="UP000316905"/>
    </source>
</evidence>
<dbReference type="Gene3D" id="1.10.20.60">
    <property type="entry name" value="Glu-tRNAGln amidotransferase C subunit, N-terminal domain"/>
    <property type="match status" value="1"/>
</dbReference>
<dbReference type="InterPro" id="IPR003837">
    <property type="entry name" value="GatC"/>
</dbReference>
<dbReference type="GO" id="GO:0016740">
    <property type="term" value="F:transferase activity"/>
    <property type="evidence" value="ECO:0007669"/>
    <property type="project" value="UniProtKB-KW"/>
</dbReference>
<dbReference type="GO" id="GO:0050566">
    <property type="term" value="F:asparaginyl-tRNA synthase (glutamine-hydrolyzing) activity"/>
    <property type="evidence" value="ECO:0007669"/>
    <property type="project" value="RHEA"/>
</dbReference>
<comment type="function">
    <text evidence="1">Allows the formation of correctly charged Asn-tRNA(Asn) or Gln-tRNA(Gln) through the transamidation of misacylated Asp-tRNA(Asn) or Glu-tRNA(Gln) in organisms which lack either or both of asparaginyl-tRNA or glutaminyl-tRNA synthetases. The reaction takes place in the presence of glutamine and ATP through an activated phospho-Asp-tRNA(Asn) or phospho-Glu-tRNA(Gln).</text>
</comment>
<dbReference type="AlphaFoldDB" id="A0A562QF48"/>
<comment type="catalytic activity">
    <reaction evidence="1">
        <text>L-glutamyl-tRNA(Gln) + L-glutamine + ATP + H2O = L-glutaminyl-tRNA(Gln) + L-glutamate + ADP + phosphate + H(+)</text>
        <dbReference type="Rhea" id="RHEA:17521"/>
        <dbReference type="Rhea" id="RHEA-COMP:9681"/>
        <dbReference type="Rhea" id="RHEA-COMP:9684"/>
        <dbReference type="ChEBI" id="CHEBI:15377"/>
        <dbReference type="ChEBI" id="CHEBI:15378"/>
        <dbReference type="ChEBI" id="CHEBI:29985"/>
        <dbReference type="ChEBI" id="CHEBI:30616"/>
        <dbReference type="ChEBI" id="CHEBI:43474"/>
        <dbReference type="ChEBI" id="CHEBI:58359"/>
        <dbReference type="ChEBI" id="CHEBI:78520"/>
        <dbReference type="ChEBI" id="CHEBI:78521"/>
        <dbReference type="ChEBI" id="CHEBI:456216"/>
    </reaction>
</comment>
<keyword evidence="1" id="KW-0436">Ligase</keyword>
<keyword evidence="1" id="KW-0648">Protein biosynthesis</keyword>
<keyword evidence="1" id="KW-0547">Nucleotide-binding</keyword>
<comment type="subunit">
    <text evidence="1">Heterotrimer of A, B and C subunits.</text>
</comment>
<keyword evidence="1" id="KW-0067">ATP-binding</keyword>
<comment type="catalytic activity">
    <reaction evidence="1">
        <text>L-aspartyl-tRNA(Asn) + L-glutamine + ATP + H2O = L-asparaginyl-tRNA(Asn) + L-glutamate + ADP + phosphate + 2 H(+)</text>
        <dbReference type="Rhea" id="RHEA:14513"/>
        <dbReference type="Rhea" id="RHEA-COMP:9674"/>
        <dbReference type="Rhea" id="RHEA-COMP:9677"/>
        <dbReference type="ChEBI" id="CHEBI:15377"/>
        <dbReference type="ChEBI" id="CHEBI:15378"/>
        <dbReference type="ChEBI" id="CHEBI:29985"/>
        <dbReference type="ChEBI" id="CHEBI:30616"/>
        <dbReference type="ChEBI" id="CHEBI:43474"/>
        <dbReference type="ChEBI" id="CHEBI:58359"/>
        <dbReference type="ChEBI" id="CHEBI:78515"/>
        <dbReference type="ChEBI" id="CHEBI:78516"/>
        <dbReference type="ChEBI" id="CHEBI:456216"/>
    </reaction>
</comment>
<dbReference type="EMBL" id="VLKY01000004">
    <property type="protein sequence ID" value="TWI55375.1"/>
    <property type="molecule type" value="Genomic_DNA"/>
</dbReference>
<organism evidence="2 3">
    <name type="scientific">Pseudomonas duriflava</name>
    <dbReference type="NCBI Taxonomy" id="459528"/>
    <lineage>
        <taxon>Bacteria</taxon>
        <taxon>Pseudomonadati</taxon>
        <taxon>Pseudomonadota</taxon>
        <taxon>Gammaproteobacteria</taxon>
        <taxon>Pseudomonadales</taxon>
        <taxon>Pseudomonadaceae</taxon>
        <taxon>Pseudomonas</taxon>
    </lineage>
</organism>
<accession>A0A562QF48</accession>
<dbReference type="GO" id="GO:0005524">
    <property type="term" value="F:ATP binding"/>
    <property type="evidence" value="ECO:0007669"/>
    <property type="project" value="UniProtKB-KW"/>
</dbReference>
<dbReference type="Proteomes" id="UP000316905">
    <property type="component" value="Unassembled WGS sequence"/>
</dbReference>
<dbReference type="InterPro" id="IPR036113">
    <property type="entry name" value="Asp/Glu-ADT_sf_sub_c"/>
</dbReference>
<proteinExistence type="inferred from homology"/>
<sequence>MASDTLMKRVGKIAADSNNGRDFGQGSDVLDCSFLWPFMAFLNAVLDRSRAVTRLSALFYGQADFLENLMALERSDVEKIAHLARLGLNEADIERTTGTLNDILGLIDHMQAVNTDHVEPLAHPLEAVQRLRPDEVTETNQRDAYQTIAPAVENGLFLVPKVIE</sequence>